<dbReference type="EMBL" id="CP003607">
    <property type="protein sequence ID" value="AFY83192.1"/>
    <property type="molecule type" value="Genomic_DNA"/>
</dbReference>
<dbReference type="CDD" id="cd00769">
    <property type="entry name" value="PheRS_beta_core"/>
    <property type="match status" value="1"/>
</dbReference>
<dbReference type="InterPro" id="IPR033714">
    <property type="entry name" value="tRNA_bind_bactPheRS"/>
</dbReference>
<dbReference type="PATRIC" id="fig|56110.3.peg.4368"/>
<dbReference type="HOGENOM" id="CLU_016891_0_0_3"/>
<feature type="binding site" evidence="15">
    <location>
        <position position="478"/>
    </location>
    <ligand>
        <name>Mg(2+)</name>
        <dbReference type="ChEBI" id="CHEBI:18420"/>
        <note>shared with alpha subunit</note>
    </ligand>
</feature>
<accession>K9TK03</accession>
<evidence type="ECO:0000256" key="16">
    <source>
        <dbReference type="PROSITE-ProRule" id="PRU00209"/>
    </source>
</evidence>
<dbReference type="Pfam" id="PF03483">
    <property type="entry name" value="B3_4"/>
    <property type="match status" value="1"/>
</dbReference>
<dbReference type="Pfam" id="PF03484">
    <property type="entry name" value="B5"/>
    <property type="match status" value="1"/>
</dbReference>
<dbReference type="SUPFAM" id="SSF55681">
    <property type="entry name" value="Class II aaRS and biotin synthetases"/>
    <property type="match status" value="1"/>
</dbReference>
<dbReference type="Gene3D" id="3.30.56.10">
    <property type="match status" value="2"/>
</dbReference>
<dbReference type="CDD" id="cd02796">
    <property type="entry name" value="tRNA_bind_bactPheRS"/>
    <property type="match status" value="1"/>
</dbReference>
<evidence type="ECO:0000256" key="9">
    <source>
        <dbReference type="ARBA" id="ARBA00022840"/>
    </source>
</evidence>
<keyword evidence="12 15" id="KW-0648">Protein biosynthesis</keyword>
<dbReference type="STRING" id="56110.Oscil6304_3629"/>
<dbReference type="InterPro" id="IPR041616">
    <property type="entry name" value="PheRS_beta_core"/>
</dbReference>
<dbReference type="InterPro" id="IPR036690">
    <property type="entry name" value="Fdx_antiC-bd_sf"/>
</dbReference>
<dbReference type="InParanoid" id="K9TK03"/>
<evidence type="ECO:0000259" key="19">
    <source>
        <dbReference type="PROSITE" id="PS51483"/>
    </source>
</evidence>
<dbReference type="FunFam" id="3.50.40.10:FF:000001">
    <property type="entry name" value="Phenylalanine--tRNA ligase beta subunit"/>
    <property type="match status" value="1"/>
</dbReference>
<dbReference type="PANTHER" id="PTHR10947">
    <property type="entry name" value="PHENYLALANYL-TRNA SYNTHETASE BETA CHAIN AND LEUCINE-RICH REPEAT-CONTAINING PROTEIN 47"/>
    <property type="match status" value="1"/>
</dbReference>
<evidence type="ECO:0000256" key="5">
    <source>
        <dbReference type="ARBA" id="ARBA00022555"/>
    </source>
</evidence>
<organism evidence="20 21">
    <name type="scientific">Oscillatoria acuminata PCC 6304</name>
    <dbReference type="NCBI Taxonomy" id="56110"/>
    <lineage>
        <taxon>Bacteria</taxon>
        <taxon>Bacillati</taxon>
        <taxon>Cyanobacteriota</taxon>
        <taxon>Cyanophyceae</taxon>
        <taxon>Oscillatoriophycideae</taxon>
        <taxon>Oscillatoriales</taxon>
        <taxon>Oscillatoriaceae</taxon>
        <taxon>Oscillatoria</taxon>
    </lineage>
</organism>
<dbReference type="PROSITE" id="PS51483">
    <property type="entry name" value="B5"/>
    <property type="match status" value="1"/>
</dbReference>
<dbReference type="SMART" id="SM00873">
    <property type="entry name" value="B3_4"/>
    <property type="match status" value="1"/>
</dbReference>
<keyword evidence="9 15" id="KW-0067">ATP-binding</keyword>
<dbReference type="FunFam" id="2.40.50.140:FF:000045">
    <property type="entry name" value="Phenylalanine--tRNA ligase beta subunit"/>
    <property type="match status" value="1"/>
</dbReference>
<evidence type="ECO:0000256" key="2">
    <source>
        <dbReference type="ARBA" id="ARBA00008653"/>
    </source>
</evidence>
<evidence type="ECO:0000256" key="12">
    <source>
        <dbReference type="ARBA" id="ARBA00022917"/>
    </source>
</evidence>
<dbReference type="InterPro" id="IPR005146">
    <property type="entry name" value="B3/B4_tRNA-bd"/>
</dbReference>
<dbReference type="InterPro" id="IPR004532">
    <property type="entry name" value="Phe-tRNA-ligase_IIc_bsu_bact"/>
</dbReference>
<evidence type="ECO:0000313" key="21">
    <source>
        <dbReference type="Proteomes" id="UP000010367"/>
    </source>
</evidence>
<feature type="domain" description="B5" evidence="19">
    <location>
        <begin position="414"/>
        <end position="500"/>
    </location>
</feature>
<evidence type="ECO:0000313" key="20">
    <source>
        <dbReference type="EMBL" id="AFY83192.1"/>
    </source>
</evidence>
<dbReference type="EC" id="6.1.1.20" evidence="15"/>
<dbReference type="SMART" id="SM00896">
    <property type="entry name" value="FDX-ACB"/>
    <property type="match status" value="1"/>
</dbReference>
<dbReference type="eggNOG" id="COG0073">
    <property type="taxonomic scope" value="Bacteria"/>
</dbReference>
<keyword evidence="5 16" id="KW-0820">tRNA-binding</keyword>
<comment type="similarity">
    <text evidence="2 15">Belongs to the phenylalanyl-tRNA synthetase beta subunit family. Type 1 subfamily.</text>
</comment>
<dbReference type="InterPro" id="IPR005121">
    <property type="entry name" value="Fdx_antiC-bd"/>
</dbReference>
<dbReference type="PANTHER" id="PTHR10947:SF0">
    <property type="entry name" value="PHENYLALANINE--TRNA LIGASE BETA SUBUNIT"/>
    <property type="match status" value="1"/>
</dbReference>
<dbReference type="GO" id="GO:0009328">
    <property type="term" value="C:phenylalanine-tRNA ligase complex"/>
    <property type="evidence" value="ECO:0007669"/>
    <property type="project" value="TreeGrafter"/>
</dbReference>
<dbReference type="GO" id="GO:0004826">
    <property type="term" value="F:phenylalanine-tRNA ligase activity"/>
    <property type="evidence" value="ECO:0007669"/>
    <property type="project" value="UniProtKB-UniRule"/>
</dbReference>
<comment type="subcellular location">
    <subcellularLocation>
        <location evidence="1 15">Cytoplasm</location>
    </subcellularLocation>
</comment>
<feature type="binding site" evidence="15">
    <location>
        <position position="488"/>
    </location>
    <ligand>
        <name>Mg(2+)</name>
        <dbReference type="ChEBI" id="CHEBI:18420"/>
        <note>shared with alpha subunit</note>
    </ligand>
</feature>
<keyword evidence="11 16" id="KW-0694">RNA-binding</keyword>
<keyword evidence="6 15" id="KW-0436">Ligase</keyword>
<dbReference type="SUPFAM" id="SSF46955">
    <property type="entry name" value="Putative DNA-binding domain"/>
    <property type="match status" value="1"/>
</dbReference>
<dbReference type="InterPro" id="IPR012340">
    <property type="entry name" value="NA-bd_OB-fold"/>
</dbReference>
<dbReference type="Pfam" id="PF01588">
    <property type="entry name" value="tRNA_bind"/>
    <property type="match status" value="1"/>
</dbReference>
<dbReference type="FunCoup" id="K9TK03">
    <property type="interactions" value="478"/>
</dbReference>
<dbReference type="Gene3D" id="3.30.930.10">
    <property type="entry name" value="Bira Bifunctional Protein, Domain 2"/>
    <property type="match status" value="1"/>
</dbReference>
<evidence type="ECO:0000256" key="8">
    <source>
        <dbReference type="ARBA" id="ARBA00022741"/>
    </source>
</evidence>
<dbReference type="Pfam" id="PF17759">
    <property type="entry name" value="tRNA_synthFbeta"/>
    <property type="match status" value="1"/>
</dbReference>
<proteinExistence type="inferred from homology"/>
<dbReference type="InterPro" id="IPR045060">
    <property type="entry name" value="Phe-tRNA-ligase_IIc_bsu"/>
</dbReference>
<evidence type="ECO:0000256" key="14">
    <source>
        <dbReference type="ARBA" id="ARBA00049255"/>
    </source>
</evidence>
<keyword evidence="8 15" id="KW-0547">Nucleotide-binding</keyword>
<dbReference type="SMART" id="SM00874">
    <property type="entry name" value="B5"/>
    <property type="match status" value="1"/>
</dbReference>
<dbReference type="Proteomes" id="UP000010367">
    <property type="component" value="Chromosome"/>
</dbReference>
<dbReference type="GO" id="GO:0006432">
    <property type="term" value="P:phenylalanyl-tRNA aminoacylation"/>
    <property type="evidence" value="ECO:0007669"/>
    <property type="project" value="UniProtKB-UniRule"/>
</dbReference>
<dbReference type="AlphaFoldDB" id="K9TK03"/>
<evidence type="ECO:0000256" key="1">
    <source>
        <dbReference type="ARBA" id="ARBA00004496"/>
    </source>
</evidence>
<comment type="catalytic activity">
    <reaction evidence="14 15">
        <text>tRNA(Phe) + L-phenylalanine + ATP = L-phenylalanyl-tRNA(Phe) + AMP + diphosphate + H(+)</text>
        <dbReference type="Rhea" id="RHEA:19413"/>
        <dbReference type="Rhea" id="RHEA-COMP:9668"/>
        <dbReference type="Rhea" id="RHEA-COMP:9699"/>
        <dbReference type="ChEBI" id="CHEBI:15378"/>
        <dbReference type="ChEBI" id="CHEBI:30616"/>
        <dbReference type="ChEBI" id="CHEBI:33019"/>
        <dbReference type="ChEBI" id="CHEBI:58095"/>
        <dbReference type="ChEBI" id="CHEBI:78442"/>
        <dbReference type="ChEBI" id="CHEBI:78531"/>
        <dbReference type="ChEBI" id="CHEBI:456215"/>
        <dbReference type="EC" id="6.1.1.20"/>
    </reaction>
</comment>
<reference evidence="20 21" key="1">
    <citation type="submission" date="2012-06" db="EMBL/GenBank/DDBJ databases">
        <title>Finished chromosome of genome of Oscillatoria acuminata PCC 6304.</title>
        <authorList>
            <consortium name="US DOE Joint Genome Institute"/>
            <person name="Gugger M."/>
            <person name="Coursin T."/>
            <person name="Rippka R."/>
            <person name="Tandeau De Marsac N."/>
            <person name="Huntemann M."/>
            <person name="Wei C.-L."/>
            <person name="Han J."/>
            <person name="Detter J.C."/>
            <person name="Han C."/>
            <person name="Tapia R."/>
            <person name="Davenport K."/>
            <person name="Daligault H."/>
            <person name="Erkkila T."/>
            <person name="Gu W."/>
            <person name="Munk A.C.C."/>
            <person name="Teshima H."/>
            <person name="Xu Y."/>
            <person name="Chain P."/>
            <person name="Chen A."/>
            <person name="Krypides N."/>
            <person name="Mavromatis K."/>
            <person name="Markowitz V."/>
            <person name="Szeto E."/>
            <person name="Ivanova N."/>
            <person name="Mikhailova N."/>
            <person name="Ovchinnikova G."/>
            <person name="Pagani I."/>
            <person name="Pati A."/>
            <person name="Goodwin L."/>
            <person name="Peters L."/>
            <person name="Pitluck S."/>
            <person name="Woyke T."/>
            <person name="Kerfeld C."/>
        </authorList>
    </citation>
    <scope>NUCLEOTIDE SEQUENCE [LARGE SCALE GENOMIC DNA]</scope>
    <source>
        <strain evidence="20 21">PCC 6304</strain>
    </source>
</reference>
<feature type="binding site" evidence="15">
    <location>
        <position position="487"/>
    </location>
    <ligand>
        <name>Mg(2+)</name>
        <dbReference type="ChEBI" id="CHEBI:18420"/>
        <note>shared with alpha subunit</note>
    </ligand>
</feature>
<evidence type="ECO:0000256" key="11">
    <source>
        <dbReference type="ARBA" id="ARBA00022884"/>
    </source>
</evidence>
<dbReference type="Gene3D" id="3.30.70.380">
    <property type="entry name" value="Ferrodoxin-fold anticodon-binding domain"/>
    <property type="match status" value="1"/>
</dbReference>
<evidence type="ECO:0000256" key="4">
    <source>
        <dbReference type="ARBA" id="ARBA00022490"/>
    </source>
</evidence>
<dbReference type="InterPro" id="IPR009061">
    <property type="entry name" value="DNA-bd_dom_put_sf"/>
</dbReference>
<keyword evidence="21" id="KW-1185">Reference proteome</keyword>
<dbReference type="Gene3D" id="3.50.40.10">
    <property type="entry name" value="Phenylalanyl-trna Synthetase, Chain B, domain 3"/>
    <property type="match status" value="1"/>
</dbReference>
<evidence type="ECO:0000256" key="15">
    <source>
        <dbReference type="HAMAP-Rule" id="MF_00283"/>
    </source>
</evidence>
<dbReference type="Gene3D" id="2.40.50.140">
    <property type="entry name" value="Nucleic acid-binding proteins"/>
    <property type="match status" value="1"/>
</dbReference>
<keyword evidence="4 15" id="KW-0963">Cytoplasm</keyword>
<dbReference type="SUPFAM" id="SSF54991">
    <property type="entry name" value="Anticodon-binding domain of PheRS"/>
    <property type="match status" value="1"/>
</dbReference>
<dbReference type="RefSeq" id="WP_015149819.1">
    <property type="nucleotide sequence ID" value="NC_019693.1"/>
</dbReference>
<gene>
    <name evidence="15" type="primary">pheT</name>
    <name evidence="20" type="ORF">Oscil6304_3629</name>
</gene>
<evidence type="ECO:0000256" key="13">
    <source>
        <dbReference type="ARBA" id="ARBA00023146"/>
    </source>
</evidence>
<comment type="cofactor">
    <cofactor evidence="15">
        <name>Mg(2+)</name>
        <dbReference type="ChEBI" id="CHEBI:18420"/>
    </cofactor>
    <text evidence="15">Binds 2 magnesium ions per tetramer.</text>
</comment>
<evidence type="ECO:0000259" key="18">
    <source>
        <dbReference type="PROSITE" id="PS51447"/>
    </source>
</evidence>
<dbReference type="PROSITE" id="PS51447">
    <property type="entry name" value="FDX_ACB"/>
    <property type="match status" value="1"/>
</dbReference>
<keyword evidence="7 15" id="KW-0479">Metal-binding</keyword>
<name>K9TK03_9CYAN</name>
<dbReference type="InterPro" id="IPR045864">
    <property type="entry name" value="aa-tRNA-synth_II/BPL/LPL"/>
</dbReference>
<evidence type="ECO:0000259" key="17">
    <source>
        <dbReference type="PROSITE" id="PS50886"/>
    </source>
</evidence>
<keyword evidence="13 15" id="KW-0030">Aminoacyl-tRNA synthetase</keyword>
<dbReference type="PROSITE" id="PS50886">
    <property type="entry name" value="TRBD"/>
    <property type="match status" value="1"/>
</dbReference>
<dbReference type="NCBIfam" id="NF045760">
    <property type="entry name" value="YtpR"/>
    <property type="match status" value="1"/>
</dbReference>
<dbReference type="OrthoDB" id="9805455at2"/>
<feature type="domain" description="FDX-ACB" evidence="18">
    <location>
        <begin position="722"/>
        <end position="815"/>
    </location>
</feature>
<feature type="binding site" evidence="15">
    <location>
        <position position="484"/>
    </location>
    <ligand>
        <name>Mg(2+)</name>
        <dbReference type="ChEBI" id="CHEBI:18420"/>
        <note>shared with alpha subunit</note>
    </ligand>
</feature>
<dbReference type="SUPFAM" id="SSF50249">
    <property type="entry name" value="Nucleic acid-binding proteins"/>
    <property type="match status" value="1"/>
</dbReference>
<evidence type="ECO:0000256" key="3">
    <source>
        <dbReference type="ARBA" id="ARBA00011209"/>
    </source>
</evidence>
<dbReference type="SUPFAM" id="SSF56037">
    <property type="entry name" value="PheT/TilS domain"/>
    <property type="match status" value="1"/>
</dbReference>
<dbReference type="InterPro" id="IPR005147">
    <property type="entry name" value="tRNA_synthase_B5-dom"/>
</dbReference>
<dbReference type="eggNOG" id="COG0072">
    <property type="taxonomic scope" value="Bacteria"/>
</dbReference>
<sequence length="816" mass="89359">MRISLNWLRELIDITMSPEELAHTLTMAGFEVEDIEDRRTWANGVVLGKIIDREQHPNADKLSVCKVNIGGDSPLNIVCGAPNAQADIYVAVAPIGTYLPKIDLKIKKAKLRGVPSEGMICSLAELGLAKESEGIHHFDLEQPQLGTAVSPLLGLDDVILDLTSTANRADALSMVGVAREVAALTGASLRLPTASGTDITPRGKGLSLKIDESKACPAYIGTEITGVKIAPSPLWLQQRLQAAGVRPINNVVDVTNYILLEWGQPLHAFDRDRLQTLAGGDSLSLGVRFAQSGETFKTLDGQTRTLQAQNLLITANNKPVAIAGVMGGEETEVHEGTQNLILEAALFDPPAVRRSSRAVGLRTESSARYERGVNYAGLETACDRAIALFQELAGGTPVHQQIADARPEELRVGGSVQSIELRRDRVNQVLGPIKQGEGTGELQTTDIEPILTALGCTLTAITPGQVWSVQVPPYRARDLEREIDLIEEIARLYGYDKFCETLPTQSAAGQLGPEQQARRDLRSAFRSAGLTELMHYSLVKAEQENQIALANPLFVEYSALRTEMLSGTIDAFEYNLAQGNGPLNGFELGRTFWKDSEGLKEQETLAGILGGDPTLGRWVRSGREQPMSWYEAKGILESVCDRLGLDITYRPESAAYPTLLHPGRTASLWLQDRNIGVFGQLHPQLRQDRELPDEVYIFQMELQPILDIFTKDTFGRKFSAYSSYPSSDRDLAFYAPVEVAVSDLTGVMSQSAGSLLESVQLFDDYRGQNVPEGQRSLAFRLVYRASDRTLTDEEIEPAHQQVRDALVSQFAVSLRS</sequence>
<dbReference type="InterPro" id="IPR002547">
    <property type="entry name" value="tRNA-bd_dom"/>
</dbReference>
<dbReference type="FunFam" id="3.30.70.380:FF:000001">
    <property type="entry name" value="Phenylalanine--tRNA ligase beta subunit"/>
    <property type="match status" value="1"/>
</dbReference>
<keyword evidence="10 15" id="KW-0460">Magnesium</keyword>
<feature type="domain" description="TRNA-binding" evidence="17">
    <location>
        <begin position="39"/>
        <end position="150"/>
    </location>
</feature>
<comment type="subunit">
    <text evidence="3 15">Tetramer of two alpha and two beta subunits.</text>
</comment>
<evidence type="ECO:0000256" key="6">
    <source>
        <dbReference type="ARBA" id="ARBA00022598"/>
    </source>
</evidence>
<dbReference type="GO" id="GO:0000287">
    <property type="term" value="F:magnesium ion binding"/>
    <property type="evidence" value="ECO:0007669"/>
    <property type="project" value="UniProtKB-UniRule"/>
</dbReference>
<dbReference type="GO" id="GO:0005524">
    <property type="term" value="F:ATP binding"/>
    <property type="evidence" value="ECO:0007669"/>
    <property type="project" value="UniProtKB-UniRule"/>
</dbReference>
<protein>
    <recommendedName>
        <fullName evidence="15">Phenylalanine--tRNA ligase beta subunit</fullName>
        <ecNumber evidence="15">6.1.1.20</ecNumber>
    </recommendedName>
    <alternativeName>
        <fullName evidence="15">Phenylalanyl-tRNA synthetase beta subunit</fullName>
        <shortName evidence="15">PheRS</shortName>
    </alternativeName>
</protein>
<dbReference type="KEGG" id="oac:Oscil6304_3629"/>
<dbReference type="GO" id="GO:0000049">
    <property type="term" value="F:tRNA binding"/>
    <property type="evidence" value="ECO:0007669"/>
    <property type="project" value="UniProtKB-UniRule"/>
</dbReference>
<evidence type="ECO:0000256" key="10">
    <source>
        <dbReference type="ARBA" id="ARBA00022842"/>
    </source>
</evidence>
<dbReference type="NCBIfam" id="TIGR00472">
    <property type="entry name" value="pheT_bact"/>
    <property type="match status" value="1"/>
</dbReference>
<dbReference type="HAMAP" id="MF_00283">
    <property type="entry name" value="Phe_tRNA_synth_beta1"/>
    <property type="match status" value="1"/>
</dbReference>
<evidence type="ECO:0000256" key="7">
    <source>
        <dbReference type="ARBA" id="ARBA00022723"/>
    </source>
</evidence>
<dbReference type="Pfam" id="PF03147">
    <property type="entry name" value="FDX-ACB"/>
    <property type="match status" value="1"/>
</dbReference>
<dbReference type="InterPro" id="IPR020825">
    <property type="entry name" value="Phe-tRNA_synthase-like_B3/B4"/>
</dbReference>